<dbReference type="RefSeq" id="WP_376868969.1">
    <property type="nucleotide sequence ID" value="NZ_JBHRUV010000089.1"/>
</dbReference>
<evidence type="ECO:0000259" key="3">
    <source>
        <dbReference type="Pfam" id="PF13458"/>
    </source>
</evidence>
<dbReference type="EMBL" id="JBHRUV010000089">
    <property type="protein sequence ID" value="MFC3267181.1"/>
    <property type="molecule type" value="Genomic_DNA"/>
</dbReference>
<evidence type="ECO:0000313" key="5">
    <source>
        <dbReference type="Proteomes" id="UP001595536"/>
    </source>
</evidence>
<dbReference type="Gene3D" id="3.40.50.2300">
    <property type="match status" value="2"/>
</dbReference>
<accession>A0ABV7LI97</accession>
<feature type="domain" description="Leucine-binding protein" evidence="3">
    <location>
        <begin position="6"/>
        <end position="177"/>
    </location>
</feature>
<reference evidence="5" key="1">
    <citation type="journal article" date="2019" name="Int. J. Syst. Evol. Microbiol.">
        <title>The Global Catalogue of Microorganisms (GCM) 10K type strain sequencing project: providing services to taxonomists for standard genome sequencing and annotation.</title>
        <authorList>
            <consortium name="The Broad Institute Genomics Platform"/>
            <consortium name="The Broad Institute Genome Sequencing Center for Infectious Disease"/>
            <person name="Wu L."/>
            <person name="Ma J."/>
        </authorList>
    </citation>
    <scope>NUCLEOTIDE SEQUENCE [LARGE SCALE GENOMIC DNA]</scope>
    <source>
        <strain evidence="5">CCM 7941</strain>
    </source>
</reference>
<sequence length="185" mass="20413">PTDPTVDSQLVILKNSGADTLFLFTYPKQSAQAISRVAEMNWKPATYLHLGSASVGATLKPAGLENSVGVLTAGFIKDPSDPKWADDPDIVAWKAWMAENMPGADLNDSLYISGYATAQTLEHVLRQAGDDLTRENIMRQVANIRNFRSGVLLPGSYVNTTPDNYAIITYMRLQRFNGRSWDFVD</sequence>
<dbReference type="InterPro" id="IPR028082">
    <property type="entry name" value="Peripla_BP_I"/>
</dbReference>
<keyword evidence="2" id="KW-0732">Signal</keyword>
<comment type="caution">
    <text evidence="4">The sequence shown here is derived from an EMBL/GenBank/DDBJ whole genome shotgun (WGS) entry which is preliminary data.</text>
</comment>
<keyword evidence="5" id="KW-1185">Reference proteome</keyword>
<dbReference type="SUPFAM" id="SSF53822">
    <property type="entry name" value="Periplasmic binding protein-like I"/>
    <property type="match status" value="1"/>
</dbReference>
<gene>
    <name evidence="4" type="ORF">ACFOEX_12585</name>
</gene>
<dbReference type="Proteomes" id="UP001595536">
    <property type="component" value="Unassembled WGS sequence"/>
</dbReference>
<dbReference type="PANTHER" id="PTHR47235:SF1">
    <property type="entry name" value="BLR6548 PROTEIN"/>
    <property type="match status" value="1"/>
</dbReference>
<dbReference type="Pfam" id="PF13458">
    <property type="entry name" value="Peripla_BP_6"/>
    <property type="match status" value="1"/>
</dbReference>
<dbReference type="PANTHER" id="PTHR47235">
    <property type="entry name" value="BLR6548 PROTEIN"/>
    <property type="match status" value="1"/>
</dbReference>
<comment type="similarity">
    <text evidence="1">Belongs to the leucine-binding protein family.</text>
</comment>
<evidence type="ECO:0000256" key="2">
    <source>
        <dbReference type="ARBA" id="ARBA00022729"/>
    </source>
</evidence>
<proteinExistence type="inferred from homology"/>
<name>A0ABV7LI97_9HYPH</name>
<feature type="non-terminal residue" evidence="4">
    <location>
        <position position="1"/>
    </location>
</feature>
<evidence type="ECO:0000256" key="1">
    <source>
        <dbReference type="ARBA" id="ARBA00010062"/>
    </source>
</evidence>
<protein>
    <submittedName>
        <fullName evidence="4">ABC transporter substrate-binding protein</fullName>
    </submittedName>
</protein>
<organism evidence="4 5">
    <name type="scientific">Camelimonas abortus</name>
    <dbReference type="NCBI Taxonomy" id="1017184"/>
    <lineage>
        <taxon>Bacteria</taxon>
        <taxon>Pseudomonadati</taxon>
        <taxon>Pseudomonadota</taxon>
        <taxon>Alphaproteobacteria</taxon>
        <taxon>Hyphomicrobiales</taxon>
        <taxon>Chelatococcaceae</taxon>
        <taxon>Camelimonas</taxon>
    </lineage>
</organism>
<evidence type="ECO:0000313" key="4">
    <source>
        <dbReference type="EMBL" id="MFC3267181.1"/>
    </source>
</evidence>
<dbReference type="InterPro" id="IPR028081">
    <property type="entry name" value="Leu-bd"/>
</dbReference>